<feature type="transmembrane region" description="Helical" evidence="8">
    <location>
        <begin position="442"/>
        <end position="462"/>
    </location>
</feature>
<dbReference type="Gene3D" id="3.30.70.1320">
    <property type="entry name" value="Multidrug efflux transporter AcrB pore domain like"/>
    <property type="match status" value="1"/>
</dbReference>
<protein>
    <submittedName>
        <fullName evidence="9">Cation efflux system protein CzcA</fullName>
    </submittedName>
</protein>
<keyword evidence="7 8" id="KW-0472">Membrane</keyword>
<evidence type="ECO:0000256" key="7">
    <source>
        <dbReference type="ARBA" id="ARBA00023136"/>
    </source>
</evidence>
<feature type="transmembrane region" description="Helical" evidence="8">
    <location>
        <begin position="966"/>
        <end position="985"/>
    </location>
</feature>
<dbReference type="AlphaFoldDB" id="A0A0K2GED4"/>
<dbReference type="GO" id="GO:0005886">
    <property type="term" value="C:plasma membrane"/>
    <property type="evidence" value="ECO:0007669"/>
    <property type="project" value="UniProtKB-SubCell"/>
</dbReference>
<dbReference type="SUPFAM" id="SSF82693">
    <property type="entry name" value="Multidrug efflux transporter AcrB pore domain, PN1, PN2, PC1 and PC2 subdomains"/>
    <property type="match status" value="2"/>
</dbReference>
<comment type="similarity">
    <text evidence="2">Belongs to the resistance-nodulation-cell division (RND) (TC 2.A.6) family.</text>
</comment>
<dbReference type="Gene3D" id="3.30.2090.10">
    <property type="entry name" value="Multidrug efflux transporter AcrB TolC docking domain, DN and DC subdomains"/>
    <property type="match status" value="2"/>
</dbReference>
<dbReference type="Gene3D" id="3.30.70.1430">
    <property type="entry name" value="Multidrug efflux transporter AcrB pore domain"/>
    <property type="match status" value="2"/>
</dbReference>
<name>A0A0K2GED4_NITMO</name>
<dbReference type="Gene3D" id="1.20.1640.10">
    <property type="entry name" value="Multidrug efflux transporter AcrB transmembrane domain"/>
    <property type="match status" value="2"/>
</dbReference>
<dbReference type="GO" id="GO:0008324">
    <property type="term" value="F:monoatomic cation transmembrane transporter activity"/>
    <property type="evidence" value="ECO:0007669"/>
    <property type="project" value="InterPro"/>
</dbReference>
<feature type="transmembrane region" description="Helical" evidence="8">
    <location>
        <begin position="894"/>
        <end position="913"/>
    </location>
</feature>
<evidence type="ECO:0000256" key="4">
    <source>
        <dbReference type="ARBA" id="ARBA00022475"/>
    </source>
</evidence>
<feature type="transmembrane region" description="Helical" evidence="8">
    <location>
        <begin position="532"/>
        <end position="552"/>
    </location>
</feature>
<dbReference type="Proteomes" id="UP000069205">
    <property type="component" value="Chromosome"/>
</dbReference>
<sequence>MLNALFEFSLRNRFLVLVFVGLIVAAGIYAMRKLPIDAVPDVTPNQVQILTDSPGLGPVEVEKFITFPVETAMSGLPGITLIRSVSRFGLSAVTVYFEEGMDIYFCRRLVMERLPRARQAIPQGLGSPEMGPISTGLGEVFQFEVKGQGYSLMQLRTILDWDIAFKLRSVPGVVEVNSYGGELQTYEVVLDAAKLVAYNIPIGRVFEAIERNNANAGGGYIVHAQEQYLVRGEGLVQTLEDLNNIVVATGHDGTPITIRNIAHTRFEPMIRQGAVTRDEGGEVVTGVVLMLIGENSRVVVNRIKAKLDEIKKSLPPGVTVDPYYDRTDLVRNTIKTVTTNLTEGALLVIAVLFLLLGNLRAGLIVASVIPLSMLVALTGMLAAGISGNLMSLGAIDFGLIVDGSVVMIENIMRHLAERQKEVRRRASPTEIRQLILRSGHEVLRPIFFAVGIIIIVYLPILTLQGVEGKMFRPMALTVIFALVAALLLAFTVAPVFVSLVLRREVSEEETWVVRWAKRIYQPLLFQTLQHPAITAAAAAVIFAGSLAIASVLGAEFIPKLDEGAIALQAWRFPSVALEESVKSTNRIGQILGQFPEVATVVPRTGRPEIATDPMGVEVSDVYIILKPKSEWRTAHTKADLIEAFDRALKAAVPGTIFSYSQPIELRVQELIAGVRSDIAITIFGEDMDILKRLGDQVVQVVSGVQGAADTKAEQVAGMPYLRVIINREAIARYGINASEILGTVEAIGGRVAGQVVKGNQRFFIQVRFRPEDRSNFDRIKDIRVADPAGRQIPLSQLADIRTETGLAQISRENIHRRLAVETNVRGRDLATFVADAQRAVQAQITLPKGYWIEWGGQFQQLQEASTRLAIVVPLALFLIFVLLYTTFNAVGPAILIFLNVPLAATGGVIALALRGMPFSISAAVGFIALFGVAVLNGVVLMAYILDLQKQGLSRVEAASQGAMIRLRPVLMTALVASLGFVPMALSTSAGAEVQQPLATVVIGGLVTSTALTLLVLPTLYVWEERLREAWAQRRGEAKEVSAPYGQEV</sequence>
<keyword evidence="3" id="KW-0813">Transport</keyword>
<evidence type="ECO:0000256" key="5">
    <source>
        <dbReference type="ARBA" id="ARBA00022692"/>
    </source>
</evidence>
<dbReference type="EMBL" id="CP011801">
    <property type="protein sequence ID" value="ALA59325.1"/>
    <property type="molecule type" value="Genomic_DNA"/>
</dbReference>
<dbReference type="PRINTS" id="PR00702">
    <property type="entry name" value="ACRIFLAVINRP"/>
</dbReference>
<feature type="transmembrane region" description="Helical" evidence="8">
    <location>
        <begin position="363"/>
        <end position="383"/>
    </location>
</feature>
<feature type="transmembrane region" description="Helical" evidence="8">
    <location>
        <begin position="337"/>
        <end position="356"/>
    </location>
</feature>
<dbReference type="RefSeq" id="WP_053380357.1">
    <property type="nucleotide sequence ID" value="NZ_CP011801.1"/>
</dbReference>
<evidence type="ECO:0000256" key="8">
    <source>
        <dbReference type="SAM" id="Phobius"/>
    </source>
</evidence>
<reference evidence="9 10" key="1">
    <citation type="journal article" date="2015" name="Proc. Natl. Acad. Sci. U.S.A.">
        <title>Expanded metabolic versatility of ubiquitous nitrite-oxidizing bacteria from the genus Nitrospira.</title>
        <authorList>
            <person name="Koch H."/>
            <person name="Lucker S."/>
            <person name="Albertsen M."/>
            <person name="Kitzinger K."/>
            <person name="Herbold C."/>
            <person name="Spieck E."/>
            <person name="Nielsen P.H."/>
            <person name="Wagner M."/>
            <person name="Daims H."/>
        </authorList>
    </citation>
    <scope>NUCLEOTIDE SEQUENCE [LARGE SCALE GENOMIC DNA]</scope>
    <source>
        <strain evidence="9 10">NSP M-1</strain>
    </source>
</reference>
<dbReference type="GO" id="GO:0042910">
    <property type="term" value="F:xenobiotic transmembrane transporter activity"/>
    <property type="evidence" value="ECO:0007669"/>
    <property type="project" value="TreeGrafter"/>
</dbReference>
<keyword evidence="6 8" id="KW-1133">Transmembrane helix</keyword>
<dbReference type="PANTHER" id="PTHR32063">
    <property type="match status" value="1"/>
</dbReference>
<organism evidence="9 10">
    <name type="scientific">Nitrospira moscoviensis</name>
    <dbReference type="NCBI Taxonomy" id="42253"/>
    <lineage>
        <taxon>Bacteria</taxon>
        <taxon>Pseudomonadati</taxon>
        <taxon>Nitrospirota</taxon>
        <taxon>Nitrospiria</taxon>
        <taxon>Nitrospirales</taxon>
        <taxon>Nitrospiraceae</taxon>
        <taxon>Nitrospira</taxon>
    </lineage>
</organism>
<dbReference type="InterPro" id="IPR027463">
    <property type="entry name" value="AcrB_DN_DC_subdom"/>
</dbReference>
<dbReference type="STRING" id="42253.NITMOv2_2919"/>
<feature type="transmembrane region" description="Helical" evidence="8">
    <location>
        <begin position="474"/>
        <end position="501"/>
    </location>
</feature>
<dbReference type="NCBIfam" id="TIGR00914">
    <property type="entry name" value="2A0601"/>
    <property type="match status" value="1"/>
</dbReference>
<feature type="transmembrane region" description="Helical" evidence="8">
    <location>
        <begin position="389"/>
        <end position="408"/>
    </location>
</feature>
<evidence type="ECO:0000256" key="3">
    <source>
        <dbReference type="ARBA" id="ARBA00022448"/>
    </source>
</evidence>
<dbReference type="SUPFAM" id="SSF82714">
    <property type="entry name" value="Multidrug efflux transporter AcrB TolC docking domain, DN and DC subdomains"/>
    <property type="match status" value="2"/>
</dbReference>
<dbReference type="OrthoDB" id="9758757at2"/>
<feature type="transmembrane region" description="Helical" evidence="8">
    <location>
        <begin position="868"/>
        <end position="887"/>
    </location>
</feature>
<keyword evidence="4" id="KW-1003">Cell membrane</keyword>
<dbReference type="InterPro" id="IPR004763">
    <property type="entry name" value="CusA-like"/>
</dbReference>
<dbReference type="PATRIC" id="fig|42253.5.peg.2889"/>
<dbReference type="InterPro" id="IPR001036">
    <property type="entry name" value="Acrflvin-R"/>
</dbReference>
<keyword evidence="5 8" id="KW-0812">Transmembrane</keyword>
<accession>A0A0K2GED4</accession>
<evidence type="ECO:0000256" key="1">
    <source>
        <dbReference type="ARBA" id="ARBA00004651"/>
    </source>
</evidence>
<gene>
    <name evidence="9" type="primary">czcA</name>
    <name evidence="9" type="ORF">NITMOv2_2919</name>
</gene>
<dbReference type="Gene3D" id="3.30.70.1440">
    <property type="entry name" value="Multidrug efflux transporter AcrB pore domain"/>
    <property type="match status" value="1"/>
</dbReference>
<keyword evidence="10" id="KW-1185">Reference proteome</keyword>
<evidence type="ECO:0000313" key="9">
    <source>
        <dbReference type="EMBL" id="ALA59325.1"/>
    </source>
</evidence>
<evidence type="ECO:0000256" key="2">
    <source>
        <dbReference type="ARBA" id="ARBA00010942"/>
    </source>
</evidence>
<evidence type="ECO:0000256" key="6">
    <source>
        <dbReference type="ARBA" id="ARBA00022989"/>
    </source>
</evidence>
<feature type="transmembrane region" description="Helical" evidence="8">
    <location>
        <begin position="997"/>
        <end position="1022"/>
    </location>
</feature>
<dbReference type="SUPFAM" id="SSF82866">
    <property type="entry name" value="Multidrug efflux transporter AcrB transmembrane domain"/>
    <property type="match status" value="2"/>
</dbReference>
<dbReference type="Pfam" id="PF00873">
    <property type="entry name" value="ACR_tran"/>
    <property type="match status" value="1"/>
</dbReference>
<dbReference type="KEGG" id="nmv:NITMOv2_2919"/>
<feature type="transmembrane region" description="Helical" evidence="8">
    <location>
        <begin position="919"/>
        <end position="945"/>
    </location>
</feature>
<comment type="subcellular location">
    <subcellularLocation>
        <location evidence="1">Cell membrane</location>
        <topology evidence="1">Multi-pass membrane protein</topology>
    </subcellularLocation>
</comment>
<feature type="transmembrane region" description="Helical" evidence="8">
    <location>
        <begin position="12"/>
        <end position="31"/>
    </location>
</feature>
<evidence type="ECO:0000313" key="10">
    <source>
        <dbReference type="Proteomes" id="UP000069205"/>
    </source>
</evidence>
<proteinExistence type="inferred from homology"/>
<dbReference type="PANTHER" id="PTHR32063:SF24">
    <property type="entry name" value="CATION EFFLUX SYSTEM (ACRB_ACRD_ACRF FAMILY)"/>
    <property type="match status" value="1"/>
</dbReference>